<proteinExistence type="predicted"/>
<reference evidence="5" key="1">
    <citation type="submission" date="2025-05" db="UniProtKB">
        <authorList>
            <consortium name="RefSeq"/>
        </authorList>
    </citation>
    <scope>NUCLEOTIDE SEQUENCE [LARGE SCALE GENOMIC DNA]</scope>
    <source>
        <strain evidence="5">14028-0561.14</strain>
    </source>
</reference>
<dbReference type="Proteomes" id="UP001652661">
    <property type="component" value="Chromosome 2R"/>
</dbReference>
<feature type="region of interest" description="Disordered" evidence="2">
    <location>
        <begin position="206"/>
        <end position="251"/>
    </location>
</feature>
<dbReference type="GO" id="GO:0030719">
    <property type="term" value="P:P granule organization"/>
    <property type="evidence" value="ECO:0007669"/>
    <property type="project" value="TreeGrafter"/>
</dbReference>
<evidence type="ECO:0000313" key="5">
    <source>
        <dbReference type="Proteomes" id="UP001652661"/>
    </source>
</evidence>
<dbReference type="InterPro" id="IPR035437">
    <property type="entry name" value="SNase_OB-fold_sf"/>
</dbReference>
<feature type="zinc finger region" description="C3H1-type" evidence="1">
    <location>
        <begin position="476"/>
        <end position="505"/>
    </location>
</feature>
<dbReference type="PANTHER" id="PTHR22948:SF29">
    <property type="entry name" value="FI02030P-RELATED"/>
    <property type="match status" value="1"/>
</dbReference>
<keyword evidence="1" id="KW-0479">Metal-binding</keyword>
<dbReference type="InterPro" id="IPR000571">
    <property type="entry name" value="Znf_CCCH"/>
</dbReference>
<dbReference type="GO" id="GO:0034587">
    <property type="term" value="P:piRNA processing"/>
    <property type="evidence" value="ECO:0007669"/>
    <property type="project" value="TreeGrafter"/>
</dbReference>
<dbReference type="RefSeq" id="XP_017033107.1">
    <property type="nucleotide sequence ID" value="XM_017177618.2"/>
</dbReference>
<dbReference type="PROSITE" id="PS50304">
    <property type="entry name" value="TUDOR"/>
    <property type="match status" value="1"/>
</dbReference>
<feature type="compositionally biased region" description="Low complexity" evidence="2">
    <location>
        <begin position="206"/>
        <end position="218"/>
    </location>
</feature>
<evidence type="ECO:0000259" key="4">
    <source>
        <dbReference type="PROSITE" id="PS50304"/>
    </source>
</evidence>
<dbReference type="SMART" id="SM00333">
    <property type="entry name" value="TUDOR"/>
    <property type="match status" value="1"/>
</dbReference>
<protein>
    <submittedName>
        <fullName evidence="6">Tudor domain-containing protein krimp</fullName>
    </submittedName>
</protein>
<dbReference type="Pfam" id="PF24047">
    <property type="entry name" value="Tudor_krimper_1st"/>
    <property type="match status" value="1"/>
</dbReference>
<dbReference type="GO" id="GO:0043186">
    <property type="term" value="C:P granule"/>
    <property type="evidence" value="ECO:0007669"/>
    <property type="project" value="TreeGrafter"/>
</dbReference>
<accession>A0A6P4IVN3</accession>
<evidence type="ECO:0000256" key="2">
    <source>
        <dbReference type="SAM" id="MobiDB-lite"/>
    </source>
</evidence>
<feature type="domain" description="Tudor" evidence="4">
    <location>
        <begin position="579"/>
        <end position="636"/>
    </location>
</feature>
<dbReference type="Gene3D" id="2.30.30.140">
    <property type="match status" value="2"/>
</dbReference>
<dbReference type="PANTHER" id="PTHR22948">
    <property type="entry name" value="TUDOR DOMAIN CONTAINING PROTEIN"/>
    <property type="match status" value="1"/>
</dbReference>
<dbReference type="AlphaFoldDB" id="A0A6P4IVN3"/>
<feature type="compositionally biased region" description="Basic and acidic residues" evidence="2">
    <location>
        <begin position="423"/>
        <end position="440"/>
    </location>
</feature>
<evidence type="ECO:0000259" key="3">
    <source>
        <dbReference type="PROSITE" id="PS50103"/>
    </source>
</evidence>
<keyword evidence="1" id="KW-0863">Zinc-finger</keyword>
<dbReference type="GO" id="GO:0007283">
    <property type="term" value="P:spermatogenesis"/>
    <property type="evidence" value="ECO:0007669"/>
    <property type="project" value="TreeGrafter"/>
</dbReference>
<dbReference type="CDD" id="cd20379">
    <property type="entry name" value="Tudor_dTUD-like"/>
    <property type="match status" value="1"/>
</dbReference>
<feature type="region of interest" description="Disordered" evidence="2">
    <location>
        <begin position="82"/>
        <end position="140"/>
    </location>
</feature>
<dbReference type="OrthoDB" id="10052065at2759"/>
<dbReference type="Gene3D" id="2.40.50.90">
    <property type="match status" value="2"/>
</dbReference>
<evidence type="ECO:0000313" key="6">
    <source>
        <dbReference type="RefSeq" id="XP_017033107.1"/>
    </source>
</evidence>
<dbReference type="GO" id="GO:0008270">
    <property type="term" value="F:zinc ion binding"/>
    <property type="evidence" value="ECO:0007669"/>
    <property type="project" value="UniProtKB-KW"/>
</dbReference>
<feature type="region of interest" description="Disordered" evidence="2">
    <location>
        <begin position="423"/>
        <end position="449"/>
    </location>
</feature>
<dbReference type="SUPFAM" id="SSF63748">
    <property type="entry name" value="Tudor/PWWP/MBT"/>
    <property type="match status" value="2"/>
</dbReference>
<evidence type="ECO:0000256" key="1">
    <source>
        <dbReference type="PROSITE-ProRule" id="PRU00723"/>
    </source>
</evidence>
<feature type="compositionally biased region" description="Basic and acidic residues" evidence="2">
    <location>
        <begin position="89"/>
        <end position="103"/>
    </location>
</feature>
<organism evidence="5 6">
    <name type="scientific">Drosophila kikkawai</name>
    <name type="common">Fruit fly</name>
    <dbReference type="NCBI Taxonomy" id="30033"/>
    <lineage>
        <taxon>Eukaryota</taxon>
        <taxon>Metazoa</taxon>
        <taxon>Ecdysozoa</taxon>
        <taxon>Arthropoda</taxon>
        <taxon>Hexapoda</taxon>
        <taxon>Insecta</taxon>
        <taxon>Pterygota</taxon>
        <taxon>Neoptera</taxon>
        <taxon>Endopterygota</taxon>
        <taxon>Diptera</taxon>
        <taxon>Brachycera</taxon>
        <taxon>Muscomorpha</taxon>
        <taxon>Ephydroidea</taxon>
        <taxon>Drosophilidae</taxon>
        <taxon>Drosophila</taxon>
        <taxon>Sophophora</taxon>
    </lineage>
</organism>
<gene>
    <name evidence="6" type="primary">krimp</name>
</gene>
<dbReference type="InterPro" id="IPR002999">
    <property type="entry name" value="Tudor"/>
</dbReference>
<sequence length="733" mass="82428">MDLEDLMAVMKLCDDNVHKLQDSLTSYQREVDHVRQVLAERWANVEKVDGRLISLHDHLLSSLSEVNAYVIKMNLYIKLNRPGGGMLPESEKPAEPPYRRDSVKLSGISAIKESGDQHKKDEQPPIRPSVQQQPSEDSTQQLVPIDLSSTQKLAAVEVPPSNSLSNQVSESLVFSMHSSWVIEPTPENLKPNPKAVQQAPFQEITTSTPEKPTSESMPIQPAPPLPPAKLPKFPMTPRKRPLLPPKSGTQTSSDGIYEQIFKNIAAFPENTVVSATVMHLNMATNCFYVAKWDEDSKPLGKLLKGLVPLRELDQMPDYGDIFAVNDCIDHIIPRVIVNARVGEGGYDAYLIDYGEHLHLSGTENIFALPDAIKQLPAQAIRCHLANCKVSNINNYSYNTVQLRILYNNGIDIVANLIDEEKSLGQEKPRDKPDDTGKIPAEKPTPARLSEADMAMLNEIGPSTSDPLKAVLGFRPTDEQRICRHYDPKINGCFKGNNCRLIHEPFAPLGATKDVEVAAALPEAVFDTLEQYKMGSTVRMLITFVNSPIEVYAQFVDDRMPPLVWASKDVPDHKRTFKQKPKILDIVLAYYSDDCYYRAQIMDELDGNYKIFYVDYGNTEFVYIESLAPCDDVDRRKPYRAISCHIEGVIRMPDLCHQKTAECVEFLKSKLQNTEMDVVLRHRLPDGVLVGFTGEYADVPRQLLQRGYAQPSDCLQENFNKEVQKESHNDADNF</sequence>
<dbReference type="OMA" id="RHYDPKL"/>
<dbReference type="Pfam" id="PF00567">
    <property type="entry name" value="TUDOR"/>
    <property type="match status" value="1"/>
</dbReference>
<keyword evidence="5" id="KW-1185">Reference proteome</keyword>
<name>A0A6P4IVN3_DROKI</name>
<keyword evidence="1" id="KW-0862">Zinc</keyword>
<dbReference type="PROSITE" id="PS50103">
    <property type="entry name" value="ZF_C3H1"/>
    <property type="match status" value="1"/>
</dbReference>
<feature type="compositionally biased region" description="Pro residues" evidence="2">
    <location>
        <begin position="220"/>
        <end position="229"/>
    </location>
</feature>
<feature type="domain" description="C3H1-type" evidence="3">
    <location>
        <begin position="476"/>
        <end position="505"/>
    </location>
</feature>
<dbReference type="InterPro" id="IPR056482">
    <property type="entry name" value="Tudor_krimper_1st"/>
</dbReference>
<feature type="compositionally biased region" description="Basic and acidic residues" evidence="2">
    <location>
        <begin position="113"/>
        <end position="124"/>
    </location>
</feature>
<reference evidence="6" key="2">
    <citation type="submission" date="2025-08" db="UniProtKB">
        <authorList>
            <consortium name="RefSeq"/>
        </authorList>
    </citation>
    <scope>IDENTIFICATION</scope>
    <source>
        <strain evidence="6">14028-0561.14</strain>
        <tissue evidence="6">Whole fly</tissue>
    </source>
</reference>
<dbReference type="InterPro" id="IPR050621">
    <property type="entry name" value="Tudor_domain_containing"/>
</dbReference>
<feature type="compositionally biased region" description="Polar residues" evidence="2">
    <location>
        <begin position="129"/>
        <end position="140"/>
    </location>
</feature>